<keyword evidence="2" id="KW-1185">Reference proteome</keyword>
<protein>
    <recommendedName>
        <fullName evidence="3">Retrovirus-related Pol polyprotein from transposon RE2</fullName>
    </recommendedName>
</protein>
<dbReference type="EMBL" id="SMMG02000006">
    <property type="protein sequence ID" value="KAA3470311.1"/>
    <property type="molecule type" value="Genomic_DNA"/>
</dbReference>
<comment type="caution">
    <text evidence="1">The sequence shown here is derived from an EMBL/GenBank/DDBJ whole genome shotgun (WGS) entry which is preliminary data.</text>
</comment>
<evidence type="ECO:0000313" key="1">
    <source>
        <dbReference type="EMBL" id="KAA3470311.1"/>
    </source>
</evidence>
<dbReference type="CDD" id="cd09272">
    <property type="entry name" value="RNase_HI_RT_Ty1"/>
    <property type="match status" value="1"/>
</dbReference>
<accession>A0A5B6VMH1</accession>
<dbReference type="AlphaFoldDB" id="A0A5B6VMH1"/>
<name>A0A5B6VMH1_9ROSI</name>
<dbReference type="Proteomes" id="UP000325315">
    <property type="component" value="Unassembled WGS sequence"/>
</dbReference>
<dbReference type="OrthoDB" id="1163908at2759"/>
<organism evidence="1 2">
    <name type="scientific">Gossypium australe</name>
    <dbReference type="NCBI Taxonomy" id="47621"/>
    <lineage>
        <taxon>Eukaryota</taxon>
        <taxon>Viridiplantae</taxon>
        <taxon>Streptophyta</taxon>
        <taxon>Embryophyta</taxon>
        <taxon>Tracheophyta</taxon>
        <taxon>Spermatophyta</taxon>
        <taxon>Magnoliopsida</taxon>
        <taxon>eudicotyledons</taxon>
        <taxon>Gunneridae</taxon>
        <taxon>Pentapetalae</taxon>
        <taxon>rosids</taxon>
        <taxon>malvids</taxon>
        <taxon>Malvales</taxon>
        <taxon>Malvaceae</taxon>
        <taxon>Malvoideae</taxon>
        <taxon>Gossypium</taxon>
    </lineage>
</organism>
<evidence type="ECO:0008006" key="3">
    <source>
        <dbReference type="Google" id="ProtNLM"/>
    </source>
</evidence>
<sequence>MQAPTTVHLVVTIDFGLVFCPFDRLSLVGYANANWGLDFDDHWSTTGYCVYFRHTPVSWSSKKQQAEYRSLVAATSDVTWLISLLQELHLCSADLPSIWCDNSSAVVVVANLVLHFKFKHVELDLFFVLEKVANGSLVVGEVLACNQAADILTKPLSILSFVRFHNFLRILPVEKLGEC</sequence>
<gene>
    <name evidence="1" type="ORF">EPI10_016027</name>
</gene>
<dbReference type="PANTHER" id="PTHR11439">
    <property type="entry name" value="GAG-POL-RELATED RETROTRANSPOSON"/>
    <property type="match status" value="1"/>
</dbReference>
<dbReference type="PANTHER" id="PTHR11439:SF467">
    <property type="entry name" value="INTEGRASE CATALYTIC DOMAIN-CONTAINING PROTEIN"/>
    <property type="match status" value="1"/>
</dbReference>
<reference evidence="2" key="1">
    <citation type="journal article" date="2019" name="Plant Biotechnol. J.">
        <title>Genome sequencing of the Australian wild diploid species Gossypium australe highlights disease resistance and delayed gland morphogenesis.</title>
        <authorList>
            <person name="Cai Y."/>
            <person name="Cai X."/>
            <person name="Wang Q."/>
            <person name="Wang P."/>
            <person name="Zhang Y."/>
            <person name="Cai C."/>
            <person name="Xu Y."/>
            <person name="Wang K."/>
            <person name="Zhou Z."/>
            <person name="Wang C."/>
            <person name="Geng S."/>
            <person name="Li B."/>
            <person name="Dong Q."/>
            <person name="Hou Y."/>
            <person name="Wang H."/>
            <person name="Ai P."/>
            <person name="Liu Z."/>
            <person name="Yi F."/>
            <person name="Sun M."/>
            <person name="An G."/>
            <person name="Cheng J."/>
            <person name="Zhang Y."/>
            <person name="Shi Q."/>
            <person name="Xie Y."/>
            <person name="Shi X."/>
            <person name="Chang Y."/>
            <person name="Huang F."/>
            <person name="Chen Y."/>
            <person name="Hong S."/>
            <person name="Mi L."/>
            <person name="Sun Q."/>
            <person name="Zhang L."/>
            <person name="Zhou B."/>
            <person name="Peng R."/>
            <person name="Zhang X."/>
            <person name="Liu F."/>
        </authorList>
    </citation>
    <scope>NUCLEOTIDE SEQUENCE [LARGE SCALE GENOMIC DNA]</scope>
    <source>
        <strain evidence="2">cv. PA1801</strain>
    </source>
</reference>
<evidence type="ECO:0000313" key="2">
    <source>
        <dbReference type="Proteomes" id="UP000325315"/>
    </source>
</evidence>
<proteinExistence type="predicted"/>